<reference evidence="7 8" key="1">
    <citation type="journal article" date="2013" name="Proc. Natl. Acad. Sci. U.S.A.">
        <title>Fine-scale variation in meiotic recombination in Mimulus inferred from population shotgun sequencing.</title>
        <authorList>
            <person name="Hellsten U."/>
            <person name="Wright K.M."/>
            <person name="Jenkins J."/>
            <person name="Shu S."/>
            <person name="Yuan Y."/>
            <person name="Wessler S.R."/>
            <person name="Schmutz J."/>
            <person name="Willis J.H."/>
            <person name="Rokhsar D.S."/>
        </authorList>
    </citation>
    <scope>NUCLEOTIDE SEQUENCE [LARGE SCALE GENOMIC DNA]</scope>
    <source>
        <strain evidence="8">cv. DUN x IM62</strain>
    </source>
</reference>
<evidence type="ECO:0000313" key="8">
    <source>
        <dbReference type="Proteomes" id="UP000030748"/>
    </source>
</evidence>
<keyword evidence="8" id="KW-1185">Reference proteome</keyword>
<protein>
    <recommendedName>
        <fullName evidence="9">Glucan endo-1,3-beta-D-glucosidase</fullName>
    </recommendedName>
</protein>
<dbReference type="PANTHER" id="PTHR32227">
    <property type="entry name" value="GLUCAN ENDO-1,3-BETA-GLUCOSIDASE BG1-RELATED-RELATED"/>
    <property type="match status" value="1"/>
</dbReference>
<evidence type="ECO:0000256" key="4">
    <source>
        <dbReference type="RuleBase" id="RU004335"/>
    </source>
</evidence>
<dbReference type="GO" id="GO:0004553">
    <property type="term" value="F:hydrolase activity, hydrolyzing O-glycosyl compounds"/>
    <property type="evidence" value="ECO:0007669"/>
    <property type="project" value="InterPro"/>
</dbReference>
<comment type="similarity">
    <text evidence="1 4">Belongs to the glycosyl hydrolase 17 family.</text>
</comment>
<keyword evidence="5" id="KW-1133">Transmembrane helix</keyword>
<dbReference type="Pfam" id="PF00332">
    <property type="entry name" value="Glyco_hydro_17"/>
    <property type="match status" value="1"/>
</dbReference>
<evidence type="ECO:0000313" key="7">
    <source>
        <dbReference type="EMBL" id="EYU41248.1"/>
    </source>
</evidence>
<keyword evidence="6" id="KW-0732">Signal</keyword>
<keyword evidence="3" id="KW-0326">Glycosidase</keyword>
<feature type="signal peptide" evidence="6">
    <location>
        <begin position="1"/>
        <end position="23"/>
    </location>
</feature>
<dbReference type="GO" id="GO:0005975">
    <property type="term" value="P:carbohydrate metabolic process"/>
    <property type="evidence" value="ECO:0007669"/>
    <property type="project" value="InterPro"/>
</dbReference>
<dbReference type="AlphaFoldDB" id="A0A022RN68"/>
<dbReference type="InterPro" id="IPR000490">
    <property type="entry name" value="Glyco_hydro_17"/>
</dbReference>
<dbReference type="SUPFAM" id="SSF51445">
    <property type="entry name" value="(Trans)glycosidases"/>
    <property type="match status" value="1"/>
</dbReference>
<dbReference type="Gene3D" id="3.20.20.80">
    <property type="entry name" value="Glycosidases"/>
    <property type="match status" value="1"/>
</dbReference>
<dbReference type="STRING" id="4155.A0A022RN68"/>
<dbReference type="InterPro" id="IPR044965">
    <property type="entry name" value="Glyco_hydro_17_plant"/>
</dbReference>
<evidence type="ECO:0008006" key="9">
    <source>
        <dbReference type="Google" id="ProtNLM"/>
    </source>
</evidence>
<evidence type="ECO:0000256" key="1">
    <source>
        <dbReference type="ARBA" id="ARBA00008773"/>
    </source>
</evidence>
<keyword evidence="5" id="KW-0812">Transmembrane</keyword>
<dbReference type="eggNOG" id="ENOG502QQY2">
    <property type="taxonomic scope" value="Eukaryota"/>
</dbReference>
<feature type="chain" id="PRO_5001505198" description="Glucan endo-1,3-beta-D-glucosidase" evidence="6">
    <location>
        <begin position="24"/>
        <end position="403"/>
    </location>
</feature>
<keyword evidence="5" id="KW-0472">Membrane</keyword>
<feature type="transmembrane region" description="Helical" evidence="5">
    <location>
        <begin position="372"/>
        <end position="396"/>
    </location>
</feature>
<dbReference type="Proteomes" id="UP000030748">
    <property type="component" value="Unassembled WGS sequence"/>
</dbReference>
<evidence type="ECO:0000256" key="6">
    <source>
        <dbReference type="SAM" id="SignalP"/>
    </source>
</evidence>
<organism evidence="7 8">
    <name type="scientific">Erythranthe guttata</name>
    <name type="common">Yellow monkey flower</name>
    <name type="synonym">Mimulus guttatus</name>
    <dbReference type="NCBI Taxonomy" id="4155"/>
    <lineage>
        <taxon>Eukaryota</taxon>
        <taxon>Viridiplantae</taxon>
        <taxon>Streptophyta</taxon>
        <taxon>Embryophyta</taxon>
        <taxon>Tracheophyta</taxon>
        <taxon>Spermatophyta</taxon>
        <taxon>Magnoliopsida</taxon>
        <taxon>eudicotyledons</taxon>
        <taxon>Gunneridae</taxon>
        <taxon>Pentapetalae</taxon>
        <taxon>asterids</taxon>
        <taxon>lamiids</taxon>
        <taxon>Lamiales</taxon>
        <taxon>Phrymaceae</taxon>
        <taxon>Erythranthe</taxon>
    </lineage>
</organism>
<name>A0A022RN68_ERYGU</name>
<evidence type="ECO:0000256" key="3">
    <source>
        <dbReference type="ARBA" id="ARBA00023295"/>
    </source>
</evidence>
<proteinExistence type="inferred from homology"/>
<dbReference type="InterPro" id="IPR017853">
    <property type="entry name" value="GH"/>
</dbReference>
<sequence length="403" mass="44230">MMPSLLLHTANLLLLLLVSAASATTIGVTYNASSPKLPPPEHVVSTLQSRGISAVRLLEPTPAAVRAFAYTNITLLLSVPNDLIPSFAANRSAASVWLYTNVLPYHPRAHISLISAGSDVITSAATSNPDLDPSTVLLAAMRNLRLSLLDLGIRTIPVSTTFSFIDIMTTSFPPSAAEFQEPIGNLILRPLLQFLEETNSSLLVNLYPYNMYRINSEIPIGFVLFQEHPFNFRDDLITGVRYRNLFDMMVDAVVAAMTVSGHESIPVIVAETGWPSEYEARAAGNYAEMYLKGLIKHLRSGLGTPLRKEGVAEAYIYQLFDEVDSSYNNGRNATTAAAAEMIGGAEAGQHWGIMYPNMTMKYNVDFSVRKNWMFGHFAELGMIICTGYIVLVWSVCNLGEQLK</sequence>
<evidence type="ECO:0000256" key="2">
    <source>
        <dbReference type="ARBA" id="ARBA00022801"/>
    </source>
</evidence>
<evidence type="ECO:0000256" key="5">
    <source>
        <dbReference type="SAM" id="Phobius"/>
    </source>
</evidence>
<accession>A0A022RN68</accession>
<keyword evidence="2" id="KW-0378">Hydrolase</keyword>
<gene>
    <name evidence="7" type="ORF">MIMGU_mgv1a007581mg</name>
</gene>
<dbReference type="EMBL" id="KI630348">
    <property type="protein sequence ID" value="EYU41248.1"/>
    <property type="molecule type" value="Genomic_DNA"/>
</dbReference>